<dbReference type="RefSeq" id="WP_121042652.1">
    <property type="nucleotide sequence ID" value="NZ_RCDC01000006.1"/>
</dbReference>
<evidence type="ECO:0000313" key="5">
    <source>
        <dbReference type="Proteomes" id="UP000449004"/>
    </source>
</evidence>
<gene>
    <name evidence="3" type="ORF">BCL79_3108</name>
    <name evidence="2" type="ORF">F9K92_08850</name>
</gene>
<dbReference type="Proteomes" id="UP000449004">
    <property type="component" value="Unassembled WGS sequence"/>
</dbReference>
<dbReference type="Proteomes" id="UP000274786">
    <property type="component" value="Unassembled WGS sequence"/>
</dbReference>
<dbReference type="OrthoDB" id="6053086at2"/>
<organism evidence="3 4">
    <name type="scientific">Stenotrophomonas rhizophila</name>
    <dbReference type="NCBI Taxonomy" id="216778"/>
    <lineage>
        <taxon>Bacteria</taxon>
        <taxon>Pseudomonadati</taxon>
        <taxon>Pseudomonadota</taxon>
        <taxon>Gammaproteobacteria</taxon>
        <taxon>Lysobacterales</taxon>
        <taxon>Lysobacteraceae</taxon>
        <taxon>Stenotrophomonas</taxon>
    </lineage>
</organism>
<evidence type="ECO:0000256" key="1">
    <source>
        <dbReference type="SAM" id="MobiDB-lite"/>
    </source>
</evidence>
<proteinExistence type="predicted"/>
<evidence type="ECO:0000313" key="2">
    <source>
        <dbReference type="EMBL" id="KAB7630783.1"/>
    </source>
</evidence>
<evidence type="ECO:0000313" key="3">
    <source>
        <dbReference type="EMBL" id="RLK51965.1"/>
    </source>
</evidence>
<sequence length="119" mass="12565">MSKLQQPADSESHDDVAGLFNRLGDRDDTRAYRDFSHSQSRVSTVAKPRDEVPPPIPAVVLPPVPNAAAVIAPAQTAPVETPASAAPAQKTPLEQLFQRLAGARSATPGHSPLSRLRGA</sequence>
<dbReference type="EMBL" id="RCDC01000006">
    <property type="protein sequence ID" value="RLK51965.1"/>
    <property type="molecule type" value="Genomic_DNA"/>
</dbReference>
<evidence type="ECO:0000313" key="4">
    <source>
        <dbReference type="Proteomes" id="UP000274786"/>
    </source>
</evidence>
<dbReference type="AlphaFoldDB" id="A0A498C7V3"/>
<feature type="compositionally biased region" description="Basic and acidic residues" evidence="1">
    <location>
        <begin position="23"/>
        <end position="36"/>
    </location>
</feature>
<name>A0A498C7V3_9GAMM</name>
<comment type="caution">
    <text evidence="3">The sequence shown here is derived from an EMBL/GenBank/DDBJ whole genome shotgun (WGS) entry which is preliminary data.</text>
</comment>
<feature type="region of interest" description="Disordered" evidence="1">
    <location>
        <begin position="1"/>
        <end position="53"/>
    </location>
</feature>
<reference evidence="3 4" key="1">
    <citation type="submission" date="2018-10" db="EMBL/GenBank/DDBJ databases">
        <title>Comparative analysis of microorganisms from saline springs in Andes Mountain Range, Colombia.</title>
        <authorList>
            <person name="Rubin E."/>
        </authorList>
    </citation>
    <scope>NUCLEOTIDE SEQUENCE [LARGE SCALE GENOMIC DNA]</scope>
    <source>
        <strain evidence="3 4">USBA GBX 843</strain>
    </source>
</reference>
<reference evidence="2 5" key="2">
    <citation type="submission" date="2019-10" db="EMBL/GenBank/DDBJ databases">
        <title>Halotolerant bacteria associated to Saharan-endemic halophytes Stipa tenacissima L. and Atriplex halimus L mitigate salt stress and promote growth of tomato plants.</title>
        <authorList>
            <person name="Dif G."/>
        </authorList>
    </citation>
    <scope>NUCLEOTIDE SEQUENCE [LARGE SCALE GENOMIC DNA]</scope>
    <source>
        <strain evidence="2 5">IS26</strain>
    </source>
</reference>
<protein>
    <submittedName>
        <fullName evidence="3">Uncharacterized protein</fullName>
    </submittedName>
</protein>
<dbReference type="EMBL" id="WELC01000009">
    <property type="protein sequence ID" value="KAB7630783.1"/>
    <property type="molecule type" value="Genomic_DNA"/>
</dbReference>
<accession>A0A498C7V3</accession>